<feature type="compositionally biased region" description="Low complexity" evidence="1">
    <location>
        <begin position="116"/>
        <end position="138"/>
    </location>
</feature>
<dbReference type="RefSeq" id="WP_003542288.1">
    <property type="nucleotide sequence ID" value="NC_015565.1"/>
</dbReference>
<reference evidence="4 5" key="1">
    <citation type="submission" date="2011-05" db="EMBL/GenBank/DDBJ databases">
        <title>Complete sequence of Desulfotomaculum carboxydivorans CO-1-SRB.</title>
        <authorList>
            <consortium name="US DOE Joint Genome Institute"/>
            <person name="Lucas S."/>
            <person name="Han J."/>
            <person name="Lapidus A."/>
            <person name="Cheng J.-F."/>
            <person name="Goodwin L."/>
            <person name="Pitluck S."/>
            <person name="Peters L."/>
            <person name="Mikhailova N."/>
            <person name="Lu M."/>
            <person name="Han C."/>
            <person name="Tapia R."/>
            <person name="Land M."/>
            <person name="Hauser L."/>
            <person name="Kyrpides N."/>
            <person name="Ivanova N."/>
            <person name="Pagani I."/>
            <person name="Stams A."/>
            <person name="Plugge C."/>
            <person name="Muyzer G."/>
            <person name="Kuever J."/>
            <person name="Parshina S."/>
            <person name="Ivanova A."/>
            <person name="Nazina T."/>
            <person name="Woyke T."/>
        </authorList>
    </citation>
    <scope>NUCLEOTIDE SEQUENCE [LARGE SCALE GENOMIC DNA]</scope>
    <source>
        <strain evidence="5">DSM 14880 / VKM B-2319 / CO-1-SRB</strain>
    </source>
</reference>
<dbReference type="PANTHER" id="PTHR21180:SF32">
    <property type="entry name" value="ENDONUCLEASE_EXONUCLEASE_PHOSPHATASE FAMILY DOMAIN-CONTAINING PROTEIN 1"/>
    <property type="match status" value="1"/>
</dbReference>
<dbReference type="STRING" id="868595.Desca_1896"/>
<dbReference type="GO" id="GO:0015627">
    <property type="term" value="C:type II protein secretion system complex"/>
    <property type="evidence" value="ECO:0007669"/>
    <property type="project" value="TreeGrafter"/>
</dbReference>
<evidence type="ECO:0000256" key="2">
    <source>
        <dbReference type="SAM" id="Phobius"/>
    </source>
</evidence>
<feature type="domain" description="Helix-hairpin-helix DNA-binding motif class 1" evidence="3">
    <location>
        <begin position="153"/>
        <end position="172"/>
    </location>
</feature>
<evidence type="ECO:0000256" key="1">
    <source>
        <dbReference type="SAM" id="MobiDB-lite"/>
    </source>
</evidence>
<dbReference type="GO" id="GO:0015628">
    <property type="term" value="P:protein secretion by the type II secretion system"/>
    <property type="evidence" value="ECO:0007669"/>
    <property type="project" value="TreeGrafter"/>
</dbReference>
<feature type="region of interest" description="Disordered" evidence="1">
    <location>
        <begin position="116"/>
        <end position="139"/>
    </location>
</feature>
<dbReference type="KEGG" id="dca:Desca_1896"/>
<protein>
    <submittedName>
        <fullName evidence="4">Competence protein ComEA helix-hairpin-helix repeat protein</fullName>
    </submittedName>
</protein>
<evidence type="ECO:0000313" key="4">
    <source>
        <dbReference type="EMBL" id="AEF94740.1"/>
    </source>
</evidence>
<dbReference type="Gene3D" id="1.10.150.280">
    <property type="entry name" value="AF1531-like domain"/>
    <property type="match status" value="1"/>
</dbReference>
<accession>F6B8P7</accession>
<keyword evidence="2" id="KW-0812">Transmembrane</keyword>
<dbReference type="InterPro" id="IPR003583">
    <property type="entry name" value="Hlx-hairpin-Hlx_DNA-bd_motif"/>
</dbReference>
<dbReference type="SMART" id="SM00278">
    <property type="entry name" value="HhH1"/>
    <property type="match status" value="2"/>
</dbReference>
<evidence type="ECO:0000313" key="5">
    <source>
        <dbReference type="Proteomes" id="UP000009226"/>
    </source>
</evidence>
<dbReference type="InterPro" id="IPR004509">
    <property type="entry name" value="Competence_ComEA_HhH"/>
</dbReference>
<gene>
    <name evidence="4" type="ordered locus">Desca_1896</name>
</gene>
<sequence length="206" mass="21350">MFNLGRKEQIIIFIVIGVILFSAGYQWAGRRADSPVEVVGTANAVANKEEVGPVVHVDGAVEKPGVYKLPPGSRVNDAVAQAVALPEADLSALNLAAPLKDGEKLVVARKGEPANAPAVAQQPVRSGAAAGSAAPTTAQKSTGLININTASSAELESLPGIGPTLANRIIQHRQANGPFQSIEDLKNVSGIGDKKFADLQHLITVQ</sequence>
<dbReference type="Pfam" id="PF12836">
    <property type="entry name" value="HHH_3"/>
    <property type="match status" value="1"/>
</dbReference>
<dbReference type="NCBIfam" id="TIGR00426">
    <property type="entry name" value="competence protein ComEA helix-hairpin-helix repeat region"/>
    <property type="match status" value="1"/>
</dbReference>
<dbReference type="InterPro" id="IPR051675">
    <property type="entry name" value="Endo/Exo/Phosphatase_dom_1"/>
</dbReference>
<dbReference type="Pfam" id="PF10531">
    <property type="entry name" value="SLBB"/>
    <property type="match status" value="1"/>
</dbReference>
<feature type="transmembrane region" description="Helical" evidence="2">
    <location>
        <begin position="10"/>
        <end position="28"/>
    </location>
</feature>
<dbReference type="InterPro" id="IPR019554">
    <property type="entry name" value="Soluble_ligand-bd"/>
</dbReference>
<dbReference type="HOGENOM" id="CLU_052011_1_1_9"/>
<feature type="domain" description="Helix-hairpin-helix DNA-binding motif class 1" evidence="3">
    <location>
        <begin position="183"/>
        <end position="202"/>
    </location>
</feature>
<dbReference type="GO" id="GO:0006281">
    <property type="term" value="P:DNA repair"/>
    <property type="evidence" value="ECO:0007669"/>
    <property type="project" value="InterPro"/>
</dbReference>
<keyword evidence="2" id="KW-1133">Transmembrane helix</keyword>
<keyword evidence="5" id="KW-1185">Reference proteome</keyword>
<dbReference type="GO" id="GO:0003677">
    <property type="term" value="F:DNA binding"/>
    <property type="evidence" value="ECO:0007669"/>
    <property type="project" value="InterPro"/>
</dbReference>
<dbReference type="InterPro" id="IPR010994">
    <property type="entry name" value="RuvA_2-like"/>
</dbReference>
<dbReference type="AlphaFoldDB" id="F6B8P7"/>
<evidence type="ECO:0000259" key="3">
    <source>
        <dbReference type="SMART" id="SM00278"/>
    </source>
</evidence>
<keyword evidence="2" id="KW-0472">Membrane</keyword>
<dbReference type="EMBL" id="CP002736">
    <property type="protein sequence ID" value="AEF94740.1"/>
    <property type="molecule type" value="Genomic_DNA"/>
</dbReference>
<dbReference type="SUPFAM" id="SSF47781">
    <property type="entry name" value="RuvA domain 2-like"/>
    <property type="match status" value="1"/>
</dbReference>
<dbReference type="eggNOG" id="COG1555">
    <property type="taxonomic scope" value="Bacteria"/>
</dbReference>
<dbReference type="PANTHER" id="PTHR21180">
    <property type="entry name" value="ENDONUCLEASE/EXONUCLEASE/PHOSPHATASE FAMILY DOMAIN-CONTAINING PROTEIN 1"/>
    <property type="match status" value="1"/>
</dbReference>
<dbReference type="Proteomes" id="UP000009226">
    <property type="component" value="Chromosome"/>
</dbReference>
<proteinExistence type="predicted"/>
<organism evidence="4 5">
    <name type="scientific">Desulfotomaculum nigrificans (strain DSM 14880 / VKM B-2319 / CO-1-SRB)</name>
    <name type="common">Desulfotomaculum carboxydivorans</name>
    <dbReference type="NCBI Taxonomy" id="868595"/>
    <lineage>
        <taxon>Bacteria</taxon>
        <taxon>Bacillati</taxon>
        <taxon>Bacillota</taxon>
        <taxon>Clostridia</taxon>
        <taxon>Eubacteriales</taxon>
        <taxon>Desulfotomaculaceae</taxon>
        <taxon>Desulfotomaculum</taxon>
    </lineage>
</organism>
<name>F6B8P7_DESCC</name>